<sequence>MGHAAAAAAAAHVPLGAITVDDLLAAGVAGGAAAELHEAVRRAVGARGGDGDAAAVWGELCRAALRPGVPFAVHRMLYYGCFAGFPSATPPAWTPDPEEAVLTNVGRVLEARGREFLGDKYKDPIASFTDFHKLLH</sequence>
<dbReference type="OMA" id="WIEISRQ"/>
<dbReference type="PANTHER" id="PTHR44378">
    <property type="entry name" value="ACYL-ACTIVATING ENZYME 17, PEROXISOMAL-RELATED"/>
    <property type="match status" value="1"/>
</dbReference>
<dbReference type="EMBL" id="CM000134">
    <property type="protein sequence ID" value="EEC84494.1"/>
    <property type="molecule type" value="Genomic_DNA"/>
</dbReference>
<gene>
    <name evidence="1" type="ORF">OsI_31178</name>
</gene>
<name>B8BF42_ORYSI</name>
<organism evidence="1 2">
    <name type="scientific">Oryza sativa subsp. indica</name>
    <name type="common">Rice</name>
    <dbReference type="NCBI Taxonomy" id="39946"/>
    <lineage>
        <taxon>Eukaryota</taxon>
        <taxon>Viridiplantae</taxon>
        <taxon>Streptophyta</taxon>
        <taxon>Embryophyta</taxon>
        <taxon>Tracheophyta</taxon>
        <taxon>Spermatophyta</taxon>
        <taxon>Magnoliopsida</taxon>
        <taxon>Liliopsida</taxon>
        <taxon>Poales</taxon>
        <taxon>Poaceae</taxon>
        <taxon>BOP clade</taxon>
        <taxon>Oryzoideae</taxon>
        <taxon>Oryzeae</taxon>
        <taxon>Oryzinae</taxon>
        <taxon>Oryza</taxon>
        <taxon>Oryza sativa</taxon>
    </lineage>
</organism>
<evidence type="ECO:0000313" key="2">
    <source>
        <dbReference type="Proteomes" id="UP000007015"/>
    </source>
</evidence>
<dbReference type="Gramene" id="BGIOSGA030665-TA">
    <property type="protein sequence ID" value="BGIOSGA030665-PA"/>
    <property type="gene ID" value="BGIOSGA030665"/>
</dbReference>
<reference evidence="1 2" key="1">
    <citation type="journal article" date="2005" name="PLoS Biol.">
        <title>The genomes of Oryza sativa: a history of duplications.</title>
        <authorList>
            <person name="Yu J."/>
            <person name="Wang J."/>
            <person name="Lin W."/>
            <person name="Li S."/>
            <person name="Li H."/>
            <person name="Zhou J."/>
            <person name="Ni P."/>
            <person name="Dong W."/>
            <person name="Hu S."/>
            <person name="Zeng C."/>
            <person name="Zhang J."/>
            <person name="Zhang Y."/>
            <person name="Li R."/>
            <person name="Xu Z."/>
            <person name="Li S."/>
            <person name="Li X."/>
            <person name="Zheng H."/>
            <person name="Cong L."/>
            <person name="Lin L."/>
            <person name="Yin J."/>
            <person name="Geng J."/>
            <person name="Li G."/>
            <person name="Shi J."/>
            <person name="Liu J."/>
            <person name="Lv H."/>
            <person name="Li J."/>
            <person name="Wang J."/>
            <person name="Deng Y."/>
            <person name="Ran L."/>
            <person name="Shi X."/>
            <person name="Wang X."/>
            <person name="Wu Q."/>
            <person name="Li C."/>
            <person name="Ren X."/>
            <person name="Wang J."/>
            <person name="Wang X."/>
            <person name="Li D."/>
            <person name="Liu D."/>
            <person name="Zhang X."/>
            <person name="Ji Z."/>
            <person name="Zhao W."/>
            <person name="Sun Y."/>
            <person name="Zhang Z."/>
            <person name="Bao J."/>
            <person name="Han Y."/>
            <person name="Dong L."/>
            <person name="Ji J."/>
            <person name="Chen P."/>
            <person name="Wu S."/>
            <person name="Liu J."/>
            <person name="Xiao Y."/>
            <person name="Bu D."/>
            <person name="Tan J."/>
            <person name="Yang L."/>
            <person name="Ye C."/>
            <person name="Zhang J."/>
            <person name="Xu J."/>
            <person name="Zhou Y."/>
            <person name="Yu Y."/>
            <person name="Zhang B."/>
            <person name="Zhuang S."/>
            <person name="Wei H."/>
            <person name="Liu B."/>
            <person name="Lei M."/>
            <person name="Yu H."/>
            <person name="Li Y."/>
            <person name="Xu H."/>
            <person name="Wei S."/>
            <person name="He X."/>
            <person name="Fang L."/>
            <person name="Zhang Z."/>
            <person name="Zhang Y."/>
            <person name="Huang X."/>
            <person name="Su Z."/>
            <person name="Tong W."/>
            <person name="Li J."/>
            <person name="Tong Z."/>
            <person name="Li S."/>
            <person name="Ye J."/>
            <person name="Wang L."/>
            <person name="Fang L."/>
            <person name="Lei T."/>
            <person name="Chen C."/>
            <person name="Chen H."/>
            <person name="Xu Z."/>
            <person name="Li H."/>
            <person name="Huang H."/>
            <person name="Zhang F."/>
            <person name="Xu H."/>
            <person name="Li N."/>
            <person name="Zhao C."/>
            <person name="Li S."/>
            <person name="Dong L."/>
            <person name="Huang Y."/>
            <person name="Li L."/>
            <person name="Xi Y."/>
            <person name="Qi Q."/>
            <person name="Li W."/>
            <person name="Zhang B."/>
            <person name="Hu W."/>
            <person name="Zhang Y."/>
            <person name="Tian X."/>
            <person name="Jiao Y."/>
            <person name="Liang X."/>
            <person name="Jin J."/>
            <person name="Gao L."/>
            <person name="Zheng W."/>
            <person name="Hao B."/>
            <person name="Liu S."/>
            <person name="Wang W."/>
            <person name="Yuan L."/>
            <person name="Cao M."/>
            <person name="McDermott J."/>
            <person name="Samudrala R."/>
            <person name="Wang J."/>
            <person name="Wong G.K."/>
            <person name="Yang H."/>
        </authorList>
    </citation>
    <scope>NUCLEOTIDE SEQUENCE [LARGE SCALE GENOMIC DNA]</scope>
    <source>
        <strain evidence="2">cv. 93-11</strain>
    </source>
</reference>
<keyword evidence="2" id="KW-1185">Reference proteome</keyword>
<dbReference type="AlphaFoldDB" id="B8BF42"/>
<dbReference type="HOGENOM" id="CLU_1878859_0_0_1"/>
<accession>B8BF42</accession>
<dbReference type="STRING" id="39946.B8BF42"/>
<proteinExistence type="predicted"/>
<protein>
    <submittedName>
        <fullName evidence="1">Uncharacterized protein</fullName>
    </submittedName>
</protein>
<dbReference type="PANTHER" id="PTHR44378:SF2">
    <property type="entry name" value="ACYL-ACTIVATING ENZYME 17, PEROXISOMAL-RELATED"/>
    <property type="match status" value="1"/>
</dbReference>
<evidence type="ECO:0000313" key="1">
    <source>
        <dbReference type="EMBL" id="EEC84494.1"/>
    </source>
</evidence>
<dbReference type="Proteomes" id="UP000007015">
    <property type="component" value="Chromosome 9"/>
</dbReference>